<feature type="region of interest" description="Disordered" evidence="1">
    <location>
        <begin position="23"/>
        <end position="62"/>
    </location>
</feature>
<feature type="compositionally biased region" description="Pro residues" evidence="1">
    <location>
        <begin position="48"/>
        <end position="58"/>
    </location>
</feature>
<keyword evidence="3" id="KW-1185">Reference proteome</keyword>
<evidence type="ECO:0000313" key="3">
    <source>
        <dbReference type="Proteomes" id="UP000828390"/>
    </source>
</evidence>
<comment type="caution">
    <text evidence="2">The sequence shown here is derived from an EMBL/GenBank/DDBJ whole genome shotgun (WGS) entry which is preliminary data.</text>
</comment>
<name>A0A9D4S4Z3_DREPO</name>
<dbReference type="EMBL" id="JAIWYP010000001">
    <property type="protein sequence ID" value="KAH3890102.1"/>
    <property type="molecule type" value="Genomic_DNA"/>
</dbReference>
<organism evidence="2 3">
    <name type="scientific">Dreissena polymorpha</name>
    <name type="common">Zebra mussel</name>
    <name type="synonym">Mytilus polymorpha</name>
    <dbReference type="NCBI Taxonomy" id="45954"/>
    <lineage>
        <taxon>Eukaryota</taxon>
        <taxon>Metazoa</taxon>
        <taxon>Spiralia</taxon>
        <taxon>Lophotrochozoa</taxon>
        <taxon>Mollusca</taxon>
        <taxon>Bivalvia</taxon>
        <taxon>Autobranchia</taxon>
        <taxon>Heteroconchia</taxon>
        <taxon>Euheterodonta</taxon>
        <taxon>Imparidentia</taxon>
        <taxon>Neoheterodontei</taxon>
        <taxon>Myida</taxon>
        <taxon>Dreissenoidea</taxon>
        <taxon>Dreissenidae</taxon>
        <taxon>Dreissena</taxon>
    </lineage>
</organism>
<evidence type="ECO:0000256" key="1">
    <source>
        <dbReference type="SAM" id="MobiDB-lite"/>
    </source>
</evidence>
<evidence type="ECO:0000313" key="2">
    <source>
        <dbReference type="EMBL" id="KAH3890102.1"/>
    </source>
</evidence>
<protein>
    <submittedName>
        <fullName evidence="2">Uncharacterized protein</fullName>
    </submittedName>
</protein>
<dbReference type="Proteomes" id="UP000828390">
    <property type="component" value="Unassembled WGS sequence"/>
</dbReference>
<gene>
    <name evidence="2" type="ORF">DPMN_014173</name>
</gene>
<sequence length="71" mass="7696">MTSRTLLTALQTPSQSSLVLQVSPQGLRPVRRQTPAHQSLPTLGPSPIRSPPPSPLPPWVTGKPLWRNLGL</sequence>
<dbReference type="AlphaFoldDB" id="A0A9D4S4Z3"/>
<accession>A0A9D4S4Z3</accession>
<reference evidence="2" key="2">
    <citation type="submission" date="2020-11" db="EMBL/GenBank/DDBJ databases">
        <authorList>
            <person name="McCartney M.A."/>
            <person name="Auch B."/>
            <person name="Kono T."/>
            <person name="Mallez S."/>
            <person name="Becker A."/>
            <person name="Gohl D.M."/>
            <person name="Silverstein K.A.T."/>
            <person name="Koren S."/>
            <person name="Bechman K.B."/>
            <person name="Herman A."/>
            <person name="Abrahante J.E."/>
            <person name="Garbe J."/>
        </authorList>
    </citation>
    <scope>NUCLEOTIDE SEQUENCE</scope>
    <source>
        <strain evidence="2">Duluth1</strain>
        <tissue evidence="2">Whole animal</tissue>
    </source>
</reference>
<proteinExistence type="predicted"/>
<reference evidence="2" key="1">
    <citation type="journal article" date="2019" name="bioRxiv">
        <title>The Genome of the Zebra Mussel, Dreissena polymorpha: A Resource for Invasive Species Research.</title>
        <authorList>
            <person name="McCartney M.A."/>
            <person name="Auch B."/>
            <person name="Kono T."/>
            <person name="Mallez S."/>
            <person name="Zhang Y."/>
            <person name="Obille A."/>
            <person name="Becker A."/>
            <person name="Abrahante J.E."/>
            <person name="Garbe J."/>
            <person name="Badalamenti J.P."/>
            <person name="Herman A."/>
            <person name="Mangelson H."/>
            <person name="Liachko I."/>
            <person name="Sullivan S."/>
            <person name="Sone E.D."/>
            <person name="Koren S."/>
            <person name="Silverstein K.A.T."/>
            <person name="Beckman K.B."/>
            <person name="Gohl D.M."/>
        </authorList>
    </citation>
    <scope>NUCLEOTIDE SEQUENCE</scope>
    <source>
        <strain evidence="2">Duluth1</strain>
        <tissue evidence="2">Whole animal</tissue>
    </source>
</reference>